<evidence type="ECO:0000256" key="2">
    <source>
        <dbReference type="SAM" id="SignalP"/>
    </source>
</evidence>
<gene>
    <name evidence="3" type="ORF">N7496_011937</name>
</gene>
<proteinExistence type="predicted"/>
<accession>A0A9W9RIM9</accession>
<protein>
    <recommendedName>
        <fullName evidence="5">AA1-like domain-containing protein</fullName>
    </recommendedName>
</protein>
<feature type="region of interest" description="Disordered" evidence="1">
    <location>
        <begin position="139"/>
        <end position="166"/>
    </location>
</feature>
<evidence type="ECO:0000313" key="3">
    <source>
        <dbReference type="EMBL" id="KAJ5359524.1"/>
    </source>
</evidence>
<sequence length="166" mass="17287">MYFSKTLASAALLVLPAYAAFPVASVEFQSWESCPVGAPALGEPKFKAAVTATPATCDKTTVNRDWSIDNYAFKVYLDTKDALLCSGVTIWNNDDCSGEPVSFLPFDGEPVVQGQCLPDILDPGYVSFRLDCFGFPGGPGGPGGAGSSAGPEISDGPESSDGPADY</sequence>
<dbReference type="OrthoDB" id="4353051at2759"/>
<evidence type="ECO:0000313" key="4">
    <source>
        <dbReference type="Proteomes" id="UP001147782"/>
    </source>
</evidence>
<dbReference type="EMBL" id="JAPZBS010000009">
    <property type="protein sequence ID" value="KAJ5359524.1"/>
    <property type="molecule type" value="Genomic_DNA"/>
</dbReference>
<evidence type="ECO:0000256" key="1">
    <source>
        <dbReference type="SAM" id="MobiDB-lite"/>
    </source>
</evidence>
<keyword evidence="4" id="KW-1185">Reference proteome</keyword>
<name>A0A9W9RIM9_9EURO</name>
<reference evidence="3" key="1">
    <citation type="submission" date="2022-11" db="EMBL/GenBank/DDBJ databases">
        <authorList>
            <person name="Petersen C."/>
        </authorList>
    </citation>
    <scope>NUCLEOTIDE SEQUENCE</scope>
    <source>
        <strain evidence="3">IBT 29864</strain>
    </source>
</reference>
<feature type="chain" id="PRO_5040767362" description="AA1-like domain-containing protein" evidence="2">
    <location>
        <begin position="20"/>
        <end position="166"/>
    </location>
</feature>
<dbReference type="GeneID" id="81444029"/>
<evidence type="ECO:0008006" key="5">
    <source>
        <dbReference type="Google" id="ProtNLM"/>
    </source>
</evidence>
<comment type="caution">
    <text evidence="3">The sequence shown here is derived from an EMBL/GenBank/DDBJ whole genome shotgun (WGS) entry which is preliminary data.</text>
</comment>
<dbReference type="Proteomes" id="UP001147782">
    <property type="component" value="Unassembled WGS sequence"/>
</dbReference>
<organism evidence="3 4">
    <name type="scientific">Penicillium cataractarum</name>
    <dbReference type="NCBI Taxonomy" id="2100454"/>
    <lineage>
        <taxon>Eukaryota</taxon>
        <taxon>Fungi</taxon>
        <taxon>Dikarya</taxon>
        <taxon>Ascomycota</taxon>
        <taxon>Pezizomycotina</taxon>
        <taxon>Eurotiomycetes</taxon>
        <taxon>Eurotiomycetidae</taxon>
        <taxon>Eurotiales</taxon>
        <taxon>Aspergillaceae</taxon>
        <taxon>Penicillium</taxon>
    </lineage>
</organism>
<dbReference type="RefSeq" id="XP_056550810.1">
    <property type="nucleotide sequence ID" value="XM_056704850.1"/>
</dbReference>
<keyword evidence="2" id="KW-0732">Signal</keyword>
<feature type="signal peptide" evidence="2">
    <location>
        <begin position="1"/>
        <end position="19"/>
    </location>
</feature>
<dbReference type="AlphaFoldDB" id="A0A9W9RIM9"/>
<reference evidence="3" key="2">
    <citation type="journal article" date="2023" name="IMA Fungus">
        <title>Comparative genomic study of the Penicillium genus elucidates a diverse pangenome and 15 lateral gene transfer events.</title>
        <authorList>
            <person name="Petersen C."/>
            <person name="Sorensen T."/>
            <person name="Nielsen M.R."/>
            <person name="Sondergaard T.E."/>
            <person name="Sorensen J.L."/>
            <person name="Fitzpatrick D.A."/>
            <person name="Frisvad J.C."/>
            <person name="Nielsen K.L."/>
        </authorList>
    </citation>
    <scope>NUCLEOTIDE SEQUENCE</scope>
    <source>
        <strain evidence="3">IBT 29864</strain>
    </source>
</reference>